<dbReference type="Proteomes" id="UP000219338">
    <property type="component" value="Unassembled WGS sequence"/>
</dbReference>
<reference evidence="2" key="1">
    <citation type="journal article" date="2017" name="Nat. Ecol. Evol.">
        <title>Genome expansion and lineage-specific genetic innovations in the forest pathogenic fungi Armillaria.</title>
        <authorList>
            <person name="Sipos G."/>
            <person name="Prasanna A.N."/>
            <person name="Walter M.C."/>
            <person name="O'Connor E."/>
            <person name="Balint B."/>
            <person name="Krizsan K."/>
            <person name="Kiss B."/>
            <person name="Hess J."/>
            <person name="Varga T."/>
            <person name="Slot J."/>
            <person name="Riley R."/>
            <person name="Boka B."/>
            <person name="Rigling D."/>
            <person name="Barry K."/>
            <person name="Lee J."/>
            <person name="Mihaltcheva S."/>
            <person name="LaButti K."/>
            <person name="Lipzen A."/>
            <person name="Waldron R."/>
            <person name="Moloney N.M."/>
            <person name="Sperisen C."/>
            <person name="Kredics L."/>
            <person name="Vagvoelgyi C."/>
            <person name="Patrignani A."/>
            <person name="Fitzpatrick D."/>
            <person name="Nagy I."/>
            <person name="Doyle S."/>
            <person name="Anderson J.B."/>
            <person name="Grigoriev I.V."/>
            <person name="Gueldener U."/>
            <person name="Muensterkoetter M."/>
            <person name="Nagy L.G."/>
        </authorList>
    </citation>
    <scope>NUCLEOTIDE SEQUENCE [LARGE SCALE GENOMIC DNA]</scope>
    <source>
        <strain evidence="2">C18/9</strain>
    </source>
</reference>
<dbReference type="AlphaFoldDB" id="A0A284SBJ0"/>
<evidence type="ECO:0000313" key="2">
    <source>
        <dbReference type="Proteomes" id="UP000219338"/>
    </source>
</evidence>
<dbReference type="EMBL" id="FUEG01000058">
    <property type="protein sequence ID" value="SJL18381.1"/>
    <property type="molecule type" value="Genomic_DNA"/>
</dbReference>
<evidence type="ECO:0000313" key="1">
    <source>
        <dbReference type="EMBL" id="SJL18381.1"/>
    </source>
</evidence>
<dbReference type="STRING" id="47428.A0A284SBJ0"/>
<keyword evidence="2" id="KW-1185">Reference proteome</keyword>
<dbReference type="OrthoDB" id="272703at2759"/>
<sequence length="90" mass="9910">MLMVSMCAVDIDVLQRTLTEYEQQQAQAPSVPVTPLCESIANTVTVQPASPAVVLRLWRATAIRAALAQPMDFLAEQKAMIMHVIQMTPE</sequence>
<name>A0A284SBJ0_ARMOS</name>
<organism evidence="1 2">
    <name type="scientific">Armillaria ostoyae</name>
    <name type="common">Armillaria root rot fungus</name>
    <dbReference type="NCBI Taxonomy" id="47428"/>
    <lineage>
        <taxon>Eukaryota</taxon>
        <taxon>Fungi</taxon>
        <taxon>Dikarya</taxon>
        <taxon>Basidiomycota</taxon>
        <taxon>Agaricomycotina</taxon>
        <taxon>Agaricomycetes</taxon>
        <taxon>Agaricomycetidae</taxon>
        <taxon>Agaricales</taxon>
        <taxon>Marasmiineae</taxon>
        <taxon>Physalacriaceae</taxon>
        <taxon>Armillaria</taxon>
    </lineage>
</organism>
<gene>
    <name evidence="1" type="ORF">ARMOST_21969</name>
</gene>
<accession>A0A284SBJ0</accession>
<proteinExistence type="predicted"/>
<protein>
    <submittedName>
        <fullName evidence="1">Uncharacterized protein</fullName>
    </submittedName>
</protein>